<evidence type="ECO:0000313" key="3">
    <source>
        <dbReference type="Proteomes" id="UP001194580"/>
    </source>
</evidence>
<reference evidence="2" key="1">
    <citation type="journal article" date="2020" name="Fungal Divers.">
        <title>Resolving the Mortierellaceae phylogeny through synthesis of multi-gene phylogenetics and phylogenomics.</title>
        <authorList>
            <person name="Vandepol N."/>
            <person name="Liber J."/>
            <person name="Desiro A."/>
            <person name="Na H."/>
            <person name="Kennedy M."/>
            <person name="Barry K."/>
            <person name="Grigoriev I.V."/>
            <person name="Miller A.N."/>
            <person name="O'Donnell K."/>
            <person name="Stajich J.E."/>
            <person name="Bonito G."/>
        </authorList>
    </citation>
    <scope>NUCLEOTIDE SEQUENCE</scope>
    <source>
        <strain evidence="2">NRRL 28262</strain>
    </source>
</reference>
<comment type="caution">
    <text evidence="2">The sequence shown here is derived from an EMBL/GenBank/DDBJ whole genome shotgun (WGS) entry which is preliminary data.</text>
</comment>
<evidence type="ECO:0000256" key="1">
    <source>
        <dbReference type="SAM" id="MobiDB-lite"/>
    </source>
</evidence>
<protein>
    <submittedName>
        <fullName evidence="2">Uncharacterized protein</fullName>
    </submittedName>
</protein>
<feature type="region of interest" description="Disordered" evidence="1">
    <location>
        <begin position="39"/>
        <end position="64"/>
    </location>
</feature>
<accession>A0AAD4DE38</accession>
<feature type="non-terminal residue" evidence="2">
    <location>
        <position position="64"/>
    </location>
</feature>
<name>A0AAD4DE38_9FUNG</name>
<organism evidence="2 3">
    <name type="scientific">Linnemannia exigua</name>
    <dbReference type="NCBI Taxonomy" id="604196"/>
    <lineage>
        <taxon>Eukaryota</taxon>
        <taxon>Fungi</taxon>
        <taxon>Fungi incertae sedis</taxon>
        <taxon>Mucoromycota</taxon>
        <taxon>Mortierellomycotina</taxon>
        <taxon>Mortierellomycetes</taxon>
        <taxon>Mortierellales</taxon>
        <taxon>Mortierellaceae</taxon>
        <taxon>Linnemannia</taxon>
    </lineage>
</organism>
<gene>
    <name evidence="2" type="ORF">BGZ95_008530</name>
</gene>
<dbReference type="EMBL" id="JAAAIL010000452">
    <property type="protein sequence ID" value="KAG0275661.1"/>
    <property type="molecule type" value="Genomic_DNA"/>
</dbReference>
<dbReference type="Proteomes" id="UP001194580">
    <property type="component" value="Unassembled WGS sequence"/>
</dbReference>
<keyword evidence="3" id="KW-1185">Reference proteome</keyword>
<sequence length="64" mass="7060">MSYLKLGDGVLQLSPLGRVSWKQESAINTISNRMNSTRVLIKPNDPPVHPSTLTLDSARPQDSK</sequence>
<proteinExistence type="predicted"/>
<dbReference type="AlphaFoldDB" id="A0AAD4DE38"/>
<evidence type="ECO:0000313" key="2">
    <source>
        <dbReference type="EMBL" id="KAG0275661.1"/>
    </source>
</evidence>